<proteinExistence type="predicted"/>
<accession>A0A0B2VN28</accession>
<dbReference type="AlphaFoldDB" id="A0A0B2VN28"/>
<organism evidence="1 2">
    <name type="scientific">Toxocara canis</name>
    <name type="common">Canine roundworm</name>
    <dbReference type="NCBI Taxonomy" id="6265"/>
    <lineage>
        <taxon>Eukaryota</taxon>
        <taxon>Metazoa</taxon>
        <taxon>Ecdysozoa</taxon>
        <taxon>Nematoda</taxon>
        <taxon>Chromadorea</taxon>
        <taxon>Rhabditida</taxon>
        <taxon>Spirurina</taxon>
        <taxon>Ascaridomorpha</taxon>
        <taxon>Ascaridoidea</taxon>
        <taxon>Toxocaridae</taxon>
        <taxon>Toxocara</taxon>
    </lineage>
</organism>
<reference evidence="1 2" key="1">
    <citation type="submission" date="2014-11" db="EMBL/GenBank/DDBJ databases">
        <title>Genetic blueprint of the zoonotic pathogen Toxocara canis.</title>
        <authorList>
            <person name="Zhu X.-Q."/>
            <person name="Korhonen P.K."/>
            <person name="Cai H."/>
            <person name="Young N.D."/>
            <person name="Nejsum P."/>
            <person name="von Samson-Himmelstjerna G."/>
            <person name="Boag P.R."/>
            <person name="Tan P."/>
            <person name="Li Q."/>
            <person name="Min J."/>
            <person name="Yang Y."/>
            <person name="Wang X."/>
            <person name="Fang X."/>
            <person name="Hall R.S."/>
            <person name="Hofmann A."/>
            <person name="Sternberg P.W."/>
            <person name="Jex A.R."/>
            <person name="Gasser R.B."/>
        </authorList>
    </citation>
    <scope>NUCLEOTIDE SEQUENCE [LARGE SCALE GENOMIC DNA]</scope>
    <source>
        <strain evidence="1">PN_DK_2014</strain>
    </source>
</reference>
<protein>
    <submittedName>
        <fullName evidence="1">Uncharacterized protein</fullName>
    </submittedName>
</protein>
<keyword evidence="2" id="KW-1185">Reference proteome</keyword>
<gene>
    <name evidence="1" type="ORF">Tcan_03927</name>
</gene>
<sequence>MGGEYGDGTNGGVRRGMRALQDPMASISLERIRAKSRISIPVPLEMFTHPPPPPPYYQSQLRPNRKSGDIRPPVGMHTDGVSLTNVMGAFSSQQLQDVSDWQSPNVFYRAAMDGNPAWSHSQTEEDVSHSQTLFSQTGNLYSQEQMLESQMELLDLSENTSNAFQLLWMAIPLGHTLKPKKMYLILRRYSAKLEIFTVRCVCLSVDVNLAEQMLESQMELLDLSENTSNALHMSASSQNF</sequence>
<name>A0A0B2VN28_TOXCA</name>
<evidence type="ECO:0000313" key="1">
    <source>
        <dbReference type="EMBL" id="KHN84926.1"/>
    </source>
</evidence>
<evidence type="ECO:0000313" key="2">
    <source>
        <dbReference type="Proteomes" id="UP000031036"/>
    </source>
</evidence>
<dbReference type="EMBL" id="JPKZ01000888">
    <property type="protein sequence ID" value="KHN84926.1"/>
    <property type="molecule type" value="Genomic_DNA"/>
</dbReference>
<dbReference type="Proteomes" id="UP000031036">
    <property type="component" value="Unassembled WGS sequence"/>
</dbReference>
<comment type="caution">
    <text evidence="1">The sequence shown here is derived from an EMBL/GenBank/DDBJ whole genome shotgun (WGS) entry which is preliminary data.</text>
</comment>